<dbReference type="eggNOG" id="KOG3214">
    <property type="taxonomic scope" value="Eukaryota"/>
</dbReference>
<dbReference type="EMBL" id="GL832981">
    <property type="protein sequence ID" value="EGD78115.1"/>
    <property type="molecule type" value="Genomic_DNA"/>
</dbReference>
<dbReference type="STRING" id="946362.F2ULW6"/>
<keyword evidence="9 10" id="KW-0539">Nucleus</keyword>
<dbReference type="OrthoDB" id="6340243at2759"/>
<gene>
    <name evidence="12" type="ORF">PTSG_08993</name>
</gene>
<organism evidence="13">
    <name type="scientific">Salpingoeca rosetta (strain ATCC 50818 / BSB-021)</name>
    <dbReference type="NCBI Taxonomy" id="946362"/>
    <lineage>
        <taxon>Eukaryota</taxon>
        <taxon>Choanoflagellata</taxon>
        <taxon>Craspedida</taxon>
        <taxon>Salpingoecidae</taxon>
        <taxon>Salpingoeca</taxon>
    </lineage>
</organism>
<evidence type="ECO:0000256" key="7">
    <source>
        <dbReference type="ARBA" id="ARBA00023015"/>
    </source>
</evidence>
<feature type="region of interest" description="Disordered" evidence="11">
    <location>
        <begin position="82"/>
        <end position="190"/>
    </location>
</feature>
<dbReference type="InterPro" id="IPR007808">
    <property type="entry name" value="Elf1"/>
</dbReference>
<evidence type="ECO:0000256" key="1">
    <source>
        <dbReference type="ARBA" id="ARBA00003357"/>
    </source>
</evidence>
<keyword evidence="4 10" id="KW-0479">Metal-binding</keyword>
<dbReference type="PANTHER" id="PTHR20934">
    <property type="entry name" value="TRANSCRIPTION ELONGATION FACTOR 1 HOMOLOG"/>
    <property type="match status" value="1"/>
</dbReference>
<evidence type="ECO:0000256" key="9">
    <source>
        <dbReference type="ARBA" id="ARBA00023242"/>
    </source>
</evidence>
<evidence type="ECO:0000256" key="10">
    <source>
        <dbReference type="RuleBase" id="RU364033"/>
    </source>
</evidence>
<evidence type="ECO:0000256" key="5">
    <source>
        <dbReference type="ARBA" id="ARBA00022771"/>
    </source>
</evidence>
<evidence type="ECO:0000313" key="13">
    <source>
        <dbReference type="Proteomes" id="UP000007799"/>
    </source>
</evidence>
<keyword evidence="7 10" id="KW-0805">Transcription regulation</keyword>
<proteinExistence type="inferred from homology"/>
<evidence type="ECO:0000256" key="2">
    <source>
        <dbReference type="ARBA" id="ARBA00004123"/>
    </source>
</evidence>
<evidence type="ECO:0000313" key="12">
    <source>
        <dbReference type="EMBL" id="EGD78115.1"/>
    </source>
</evidence>
<sequence>MGRRKSKQVAPKKRGGGRLPKIFACPFCKHEKSCHVEMLRSEGIGRISCKNCTEHFEVPINALSEPVDVFTEWIDECDRANKVHEQQEAARQQQQQQQQQQAQGTRRGQSGQHRSSSQVRSIHGLDDDDEEDDDFALPSALDREDSSYKQGSNGNAASRRFVGDDDSDDEADYNATNRLVSDNFRDDGSD</sequence>
<dbReference type="Pfam" id="PF05129">
    <property type="entry name" value="Zn_ribbon_Elf1"/>
    <property type="match status" value="1"/>
</dbReference>
<dbReference type="PANTHER" id="PTHR20934:SF0">
    <property type="entry name" value="TRANSCRIPTION ELONGATION FACTOR 1 HOMOLOG"/>
    <property type="match status" value="1"/>
</dbReference>
<dbReference type="Proteomes" id="UP000007799">
    <property type="component" value="Unassembled WGS sequence"/>
</dbReference>
<dbReference type="GO" id="GO:0008270">
    <property type="term" value="F:zinc ion binding"/>
    <property type="evidence" value="ECO:0007669"/>
    <property type="project" value="UniProtKB-KW"/>
</dbReference>
<dbReference type="GO" id="GO:0006368">
    <property type="term" value="P:transcription elongation by RNA polymerase II"/>
    <property type="evidence" value="ECO:0007669"/>
    <property type="project" value="TreeGrafter"/>
</dbReference>
<dbReference type="GO" id="GO:0008023">
    <property type="term" value="C:transcription elongation factor complex"/>
    <property type="evidence" value="ECO:0007669"/>
    <property type="project" value="TreeGrafter"/>
</dbReference>
<keyword evidence="13" id="KW-1185">Reference proteome</keyword>
<dbReference type="KEGG" id="sre:PTSG_08993"/>
<dbReference type="OMA" id="HEKSITC"/>
<protein>
    <recommendedName>
        <fullName evidence="10">Transcription elongation factor 1 homolog</fullName>
    </recommendedName>
</protein>
<dbReference type="InParanoid" id="F2ULW6"/>
<keyword evidence="5 10" id="KW-0863">Zinc-finger</keyword>
<comment type="subcellular location">
    <subcellularLocation>
        <location evidence="2 10">Nucleus</location>
    </subcellularLocation>
</comment>
<name>F2ULW6_SALR5</name>
<dbReference type="FunFam" id="2.20.25.190:FF:000001">
    <property type="entry name" value="Transcription elongation factor 1 homolog"/>
    <property type="match status" value="1"/>
</dbReference>
<evidence type="ECO:0000256" key="4">
    <source>
        <dbReference type="ARBA" id="ARBA00022723"/>
    </source>
</evidence>
<evidence type="ECO:0000256" key="3">
    <source>
        <dbReference type="ARBA" id="ARBA00009730"/>
    </source>
</evidence>
<keyword evidence="8 10" id="KW-0804">Transcription</keyword>
<dbReference type="AlphaFoldDB" id="F2ULW6"/>
<comment type="function">
    <text evidence="1 10">Transcription elongation factor implicated in the maintenance of proper chromatin structure in actively transcribed regions.</text>
</comment>
<feature type="compositionally biased region" description="Low complexity" evidence="11">
    <location>
        <begin position="89"/>
        <end position="121"/>
    </location>
</feature>
<evidence type="ECO:0000256" key="6">
    <source>
        <dbReference type="ARBA" id="ARBA00022833"/>
    </source>
</evidence>
<dbReference type="GO" id="GO:0000993">
    <property type="term" value="F:RNA polymerase II complex binding"/>
    <property type="evidence" value="ECO:0007669"/>
    <property type="project" value="TreeGrafter"/>
</dbReference>
<comment type="similarity">
    <text evidence="3 10">Belongs to the ELOF1 family.</text>
</comment>
<evidence type="ECO:0000256" key="8">
    <source>
        <dbReference type="ARBA" id="ARBA00023163"/>
    </source>
</evidence>
<feature type="compositionally biased region" description="Acidic residues" evidence="11">
    <location>
        <begin position="126"/>
        <end position="135"/>
    </location>
</feature>
<dbReference type="Gene3D" id="2.20.25.190">
    <property type="match status" value="1"/>
</dbReference>
<dbReference type="InterPro" id="IPR038567">
    <property type="entry name" value="T_Elf1_sf"/>
</dbReference>
<dbReference type="RefSeq" id="XP_004989791.1">
    <property type="nucleotide sequence ID" value="XM_004989734.1"/>
</dbReference>
<keyword evidence="6 10" id="KW-0862">Zinc</keyword>
<accession>F2ULW6</accession>
<dbReference type="GeneID" id="16070345"/>
<evidence type="ECO:0000256" key="11">
    <source>
        <dbReference type="SAM" id="MobiDB-lite"/>
    </source>
</evidence>
<reference evidence="12" key="1">
    <citation type="submission" date="2009-08" db="EMBL/GenBank/DDBJ databases">
        <title>Annotation of Salpingoeca rosetta.</title>
        <authorList>
            <consortium name="The Broad Institute Genome Sequencing Platform"/>
            <person name="Russ C."/>
            <person name="Cuomo C."/>
            <person name="Burger G."/>
            <person name="Gray M.W."/>
            <person name="Holland P.W.H."/>
            <person name="King N."/>
            <person name="Lang F.B.F."/>
            <person name="Roger A.J."/>
            <person name="Ruiz-Trillo I."/>
            <person name="Young S.K."/>
            <person name="Zeng Q."/>
            <person name="Gargeya S."/>
            <person name="Alvarado L."/>
            <person name="Berlin A."/>
            <person name="Chapman S.B."/>
            <person name="Chen Z."/>
            <person name="Freedman E."/>
            <person name="Gellesch M."/>
            <person name="Goldberg J."/>
            <person name="Griggs A."/>
            <person name="Gujja S."/>
            <person name="Heilman E."/>
            <person name="Heiman D."/>
            <person name="Howarth C."/>
            <person name="Mehta T."/>
            <person name="Neiman D."/>
            <person name="Pearson M."/>
            <person name="Roberts A."/>
            <person name="Saif S."/>
            <person name="Shea T."/>
            <person name="Shenoy N."/>
            <person name="Sisk P."/>
            <person name="Stolte C."/>
            <person name="Sykes S."/>
            <person name="White J."/>
            <person name="Yandava C."/>
            <person name="Haas B."/>
            <person name="Nusbaum C."/>
            <person name="Birren B."/>
        </authorList>
    </citation>
    <scope>NUCLEOTIDE SEQUENCE [LARGE SCALE GENOMIC DNA]</scope>
    <source>
        <strain evidence="12">ATCC 50818</strain>
    </source>
</reference>
<dbReference type="SUPFAM" id="SSF57783">
    <property type="entry name" value="Zinc beta-ribbon"/>
    <property type="match status" value="1"/>
</dbReference>